<organism evidence="2 3">
    <name type="scientific">Elysia crispata</name>
    <name type="common">lettuce slug</name>
    <dbReference type="NCBI Taxonomy" id="231223"/>
    <lineage>
        <taxon>Eukaryota</taxon>
        <taxon>Metazoa</taxon>
        <taxon>Spiralia</taxon>
        <taxon>Lophotrochozoa</taxon>
        <taxon>Mollusca</taxon>
        <taxon>Gastropoda</taxon>
        <taxon>Heterobranchia</taxon>
        <taxon>Euthyneura</taxon>
        <taxon>Panpulmonata</taxon>
        <taxon>Sacoglossa</taxon>
        <taxon>Placobranchoidea</taxon>
        <taxon>Plakobranchidae</taxon>
        <taxon>Elysia</taxon>
    </lineage>
</organism>
<keyword evidence="1" id="KW-0732">Signal</keyword>
<comment type="caution">
    <text evidence="2">The sequence shown here is derived from an EMBL/GenBank/DDBJ whole genome shotgun (WGS) entry which is preliminary data.</text>
</comment>
<dbReference type="AlphaFoldDB" id="A0AAE1DLH3"/>
<evidence type="ECO:0000313" key="2">
    <source>
        <dbReference type="EMBL" id="KAK3775081.1"/>
    </source>
</evidence>
<reference evidence="2" key="1">
    <citation type="journal article" date="2023" name="G3 (Bethesda)">
        <title>A reference genome for the long-term kleptoplast-retaining sea slug Elysia crispata morphotype clarki.</title>
        <authorList>
            <person name="Eastman K.E."/>
            <person name="Pendleton A.L."/>
            <person name="Shaikh M.A."/>
            <person name="Suttiyut T."/>
            <person name="Ogas R."/>
            <person name="Tomko P."/>
            <person name="Gavelis G."/>
            <person name="Widhalm J.R."/>
            <person name="Wisecaver J.H."/>
        </authorList>
    </citation>
    <scope>NUCLEOTIDE SEQUENCE</scope>
    <source>
        <strain evidence="2">ECLA1</strain>
    </source>
</reference>
<evidence type="ECO:0000313" key="3">
    <source>
        <dbReference type="Proteomes" id="UP001283361"/>
    </source>
</evidence>
<gene>
    <name evidence="2" type="ORF">RRG08_048291</name>
</gene>
<proteinExistence type="predicted"/>
<evidence type="ECO:0000256" key="1">
    <source>
        <dbReference type="SAM" id="SignalP"/>
    </source>
</evidence>
<dbReference type="Proteomes" id="UP001283361">
    <property type="component" value="Unassembled WGS sequence"/>
</dbReference>
<evidence type="ECO:0008006" key="4">
    <source>
        <dbReference type="Google" id="ProtNLM"/>
    </source>
</evidence>
<sequence>MHQTAWTMIAFLRLAEANRVGRGIRALIKRQSNGERRGSAGTYHLLNTRINRYNTTIGFGHEGTEIFLKLTLRWFGRTLHSFVRSCAVFLHGAPSLALLQASRPRCESLTGNLNAPPISPERAPFQSHLTPPSNATAREFVRFKQFSRSCRNFLSLSHTHQNEADAHAVSTYTHIHNGACPISHARL</sequence>
<accession>A0AAE1DLH3</accession>
<dbReference type="EMBL" id="JAWDGP010003357">
    <property type="protein sequence ID" value="KAK3775081.1"/>
    <property type="molecule type" value="Genomic_DNA"/>
</dbReference>
<feature type="signal peptide" evidence="1">
    <location>
        <begin position="1"/>
        <end position="17"/>
    </location>
</feature>
<name>A0AAE1DLH3_9GAST</name>
<feature type="chain" id="PRO_5042019859" description="Secreted protein" evidence="1">
    <location>
        <begin position="18"/>
        <end position="187"/>
    </location>
</feature>
<keyword evidence="3" id="KW-1185">Reference proteome</keyword>
<protein>
    <recommendedName>
        <fullName evidence="4">Secreted protein</fullName>
    </recommendedName>
</protein>